<comment type="caution">
    <text evidence="1">The sequence shown here is derived from an EMBL/GenBank/DDBJ whole genome shotgun (WGS) entry which is preliminary data.</text>
</comment>
<gene>
    <name evidence="1" type="primary">Apc_1</name>
    <name evidence="1" type="ORF">TNIN_297981</name>
</gene>
<proteinExistence type="predicted"/>
<dbReference type="Proteomes" id="UP000886998">
    <property type="component" value="Unassembled WGS sequence"/>
</dbReference>
<name>A0A8X7C0U4_9ARAC</name>
<sequence>MPLKILLLKEGEGPTEYPISEPRPRVPNHLEWSSNIYQSRLLQQNDYRRDLRDYRERERFSYSRICNNTRPRYDHYSHVDRRPFLNQNYTRLPYNMVRIKNSNDDDKESNSMNGFLKTMKAIMSAMTYATVRHQA</sequence>
<dbReference type="EMBL" id="BMAV01007146">
    <property type="protein sequence ID" value="GFY49712.1"/>
    <property type="molecule type" value="Genomic_DNA"/>
</dbReference>
<organism evidence="1 2">
    <name type="scientific">Trichonephila inaurata madagascariensis</name>
    <dbReference type="NCBI Taxonomy" id="2747483"/>
    <lineage>
        <taxon>Eukaryota</taxon>
        <taxon>Metazoa</taxon>
        <taxon>Ecdysozoa</taxon>
        <taxon>Arthropoda</taxon>
        <taxon>Chelicerata</taxon>
        <taxon>Arachnida</taxon>
        <taxon>Araneae</taxon>
        <taxon>Araneomorphae</taxon>
        <taxon>Entelegynae</taxon>
        <taxon>Araneoidea</taxon>
        <taxon>Nephilidae</taxon>
        <taxon>Trichonephila</taxon>
        <taxon>Trichonephila inaurata</taxon>
    </lineage>
</organism>
<evidence type="ECO:0000313" key="2">
    <source>
        <dbReference type="Proteomes" id="UP000886998"/>
    </source>
</evidence>
<keyword evidence="2" id="KW-1185">Reference proteome</keyword>
<reference evidence="1" key="1">
    <citation type="submission" date="2020-08" db="EMBL/GenBank/DDBJ databases">
        <title>Multicomponent nature underlies the extraordinary mechanical properties of spider dragline silk.</title>
        <authorList>
            <person name="Kono N."/>
            <person name="Nakamura H."/>
            <person name="Mori M."/>
            <person name="Yoshida Y."/>
            <person name="Ohtoshi R."/>
            <person name="Malay A.D."/>
            <person name="Moran D.A.P."/>
            <person name="Tomita M."/>
            <person name="Numata K."/>
            <person name="Arakawa K."/>
        </authorList>
    </citation>
    <scope>NUCLEOTIDE SEQUENCE</scope>
</reference>
<dbReference type="AlphaFoldDB" id="A0A8X7C0U4"/>
<protein>
    <submittedName>
        <fullName evidence="1">Adenomatous polyposis coli protein</fullName>
    </submittedName>
</protein>
<accession>A0A8X7C0U4</accession>
<evidence type="ECO:0000313" key="1">
    <source>
        <dbReference type="EMBL" id="GFY49712.1"/>
    </source>
</evidence>